<feature type="compositionally biased region" description="Polar residues" evidence="4">
    <location>
        <begin position="730"/>
        <end position="739"/>
    </location>
</feature>
<feature type="region of interest" description="Disordered" evidence="4">
    <location>
        <begin position="663"/>
        <end position="831"/>
    </location>
</feature>
<dbReference type="EMBL" id="BNCQ01000016">
    <property type="protein sequence ID" value="GIM04378.1"/>
    <property type="molecule type" value="Genomic_DNA"/>
</dbReference>
<dbReference type="OrthoDB" id="823504at2759"/>
<dbReference type="Pfam" id="PF12796">
    <property type="entry name" value="Ank_2"/>
    <property type="match status" value="1"/>
</dbReference>
<dbReference type="SMART" id="SM00248">
    <property type="entry name" value="ANK"/>
    <property type="match status" value="6"/>
</dbReference>
<feature type="region of interest" description="Disordered" evidence="4">
    <location>
        <begin position="164"/>
        <end position="208"/>
    </location>
</feature>
<sequence>MPTSEESVLHCLPALHSACQHGSSHDVLGLLERLRTAAALMAAAANSPVDPGSNNDLGTGGCKSSYLLVSEALQIADAMGVTPLMHAVQRRMADVVSELLAAGAHPAYPCLVPSLNSALHVAALKGDVASVRHLVSALMTPLPPAPATQPQEPVSAQRLRTNQPVSLPHQQQFQQQSSRAQSRHPNPRTLNLPPSIVAGRAAPGTAATPTAAPAVDLMNANGCTPLLYSCGAGHLGVAAVLLKAGANPGRPNDDGITSFMAAASGGHSHVLQLLIRALRERERGGGGEGRGGCQQPSPTESIPAVVEVTGAAQVQKTGAEGASSGRCGGSIEAAAGIAGLPHLVAAVAAAADVNGSTALHYAARRGSSKCLAVLLEAITPPVVTSTAAATAAAATGAASKPSPAADSPAEASTTSTTSVLCRTLLCARNHGGRDVLAEARLSGDEETVRVVESWLRAPPLGAQSSEPPTNNKPTNKQTTSSNRASGTSAVVTNHCRDGRDSDCQGDDGHDGGGGGGGGDREVAVGPAAPDSSCPESGFISGSCPALDFKAAEVGPSGGRNRDSARAENGAAIGGNSDGVDSGQDELVPPVAAATAATATAAAVTGSTEKDDAVAVGEVAGKAGESLRASTRSETGPQQLLQRTRQQQLLTKQQAANQLDWKAVVVRRAKPPGSRLPPSAPSAPSAPQSVPLEGAHGRLPPSRRSGGGGGTPREHHRLKDAGAQPGPVSELRSSPESIFQHSRAAHQEQAALPASPGPMGLPSAESCTRGLDAEEMSLGTRPTTMSAQPRQQGAVRRPGGSGPGMAQANRGQPHQQVQRQEKEKEEDEDPAAALAPTQLVHEVTDVSEPPAATATATATAAWEVEALRLMQEALPAGSDLELHPSHLCGLAVSELSAAQLEGLDTLHRAALTRISEARIALAVRVELERAEEDRQRQLEIWAIRDRDHPSGKAGGGGGSSAR</sequence>
<feature type="compositionally biased region" description="Gly residues" evidence="4">
    <location>
        <begin position="951"/>
        <end position="961"/>
    </location>
</feature>
<dbReference type="Proteomes" id="UP000747110">
    <property type="component" value="Unassembled WGS sequence"/>
</dbReference>
<dbReference type="EMBL" id="BNCP01000034">
    <property type="protein sequence ID" value="GIL85894.1"/>
    <property type="molecule type" value="Genomic_DNA"/>
</dbReference>
<accession>A0A8J4GCD1</accession>
<evidence type="ECO:0000313" key="5">
    <source>
        <dbReference type="EMBL" id="GIL85894.1"/>
    </source>
</evidence>
<protein>
    <recommendedName>
        <fullName evidence="9">ANK_REP_REGION domain-containing protein</fullName>
    </recommendedName>
</protein>
<dbReference type="PROSITE" id="PS50297">
    <property type="entry name" value="ANK_REP_REGION"/>
    <property type="match status" value="2"/>
</dbReference>
<dbReference type="PANTHER" id="PTHR24173:SF74">
    <property type="entry name" value="ANKYRIN REPEAT DOMAIN-CONTAINING PROTEIN 16"/>
    <property type="match status" value="1"/>
</dbReference>
<dbReference type="InterPro" id="IPR036770">
    <property type="entry name" value="Ankyrin_rpt-contain_sf"/>
</dbReference>
<dbReference type="PANTHER" id="PTHR24173">
    <property type="entry name" value="ANKYRIN REPEAT CONTAINING"/>
    <property type="match status" value="1"/>
</dbReference>
<feature type="compositionally biased region" description="Low complexity" evidence="4">
    <location>
        <begin position="198"/>
        <end position="208"/>
    </location>
</feature>
<keyword evidence="2 3" id="KW-0040">ANK repeat</keyword>
<organism evidence="6 7">
    <name type="scientific">Volvox reticuliferus</name>
    <dbReference type="NCBI Taxonomy" id="1737510"/>
    <lineage>
        <taxon>Eukaryota</taxon>
        <taxon>Viridiplantae</taxon>
        <taxon>Chlorophyta</taxon>
        <taxon>core chlorophytes</taxon>
        <taxon>Chlorophyceae</taxon>
        <taxon>CS clade</taxon>
        <taxon>Chlamydomonadales</taxon>
        <taxon>Volvocaceae</taxon>
        <taxon>Volvox</taxon>
    </lineage>
</organism>
<feature type="region of interest" description="Disordered" evidence="4">
    <location>
        <begin position="458"/>
        <end position="536"/>
    </location>
</feature>
<keyword evidence="8" id="KW-1185">Reference proteome</keyword>
<evidence type="ECO:0000313" key="7">
    <source>
        <dbReference type="Proteomes" id="UP000722791"/>
    </source>
</evidence>
<evidence type="ECO:0000313" key="6">
    <source>
        <dbReference type="EMBL" id="GIM04378.1"/>
    </source>
</evidence>
<dbReference type="InterPro" id="IPR002110">
    <property type="entry name" value="Ankyrin_rpt"/>
</dbReference>
<keyword evidence="1" id="KW-0677">Repeat</keyword>
<evidence type="ECO:0000256" key="4">
    <source>
        <dbReference type="SAM" id="MobiDB-lite"/>
    </source>
</evidence>
<evidence type="ECO:0000256" key="3">
    <source>
        <dbReference type="PROSITE-ProRule" id="PRU00023"/>
    </source>
</evidence>
<feature type="compositionally biased region" description="Low complexity" evidence="4">
    <location>
        <begin position="681"/>
        <end position="703"/>
    </location>
</feature>
<feature type="compositionally biased region" description="Low complexity" evidence="4">
    <location>
        <begin position="170"/>
        <end position="180"/>
    </location>
</feature>
<evidence type="ECO:0000256" key="2">
    <source>
        <dbReference type="ARBA" id="ARBA00023043"/>
    </source>
</evidence>
<feature type="compositionally biased region" description="Polar residues" evidence="4">
    <location>
        <begin position="808"/>
        <end position="817"/>
    </location>
</feature>
<dbReference type="SUPFAM" id="SSF48403">
    <property type="entry name" value="Ankyrin repeat"/>
    <property type="match status" value="1"/>
</dbReference>
<name>A0A8J4GCD1_9CHLO</name>
<proteinExistence type="predicted"/>
<feature type="compositionally biased region" description="Low complexity" evidence="4">
    <location>
        <begin position="464"/>
        <end position="482"/>
    </location>
</feature>
<gene>
    <name evidence="5" type="ORF">Vretifemale_14424</name>
    <name evidence="6" type="ORF">Vretimale_8968</name>
</gene>
<feature type="region of interest" description="Disordered" evidence="4">
    <location>
        <begin position="941"/>
        <end position="961"/>
    </location>
</feature>
<evidence type="ECO:0008006" key="9">
    <source>
        <dbReference type="Google" id="ProtNLM"/>
    </source>
</evidence>
<dbReference type="Proteomes" id="UP000722791">
    <property type="component" value="Unassembled WGS sequence"/>
</dbReference>
<feature type="repeat" description="ANK" evidence="3">
    <location>
        <begin position="221"/>
        <end position="253"/>
    </location>
</feature>
<feature type="compositionally biased region" description="Basic and acidic residues" evidence="4">
    <location>
        <begin position="494"/>
        <end position="510"/>
    </location>
</feature>
<reference evidence="6" key="1">
    <citation type="journal article" date="2021" name="Proc. Natl. Acad. Sci. U.S.A.">
        <title>Three genomes in the algal genus Volvox reveal the fate of a haploid sex-determining region after a transition to homothallism.</title>
        <authorList>
            <person name="Yamamoto K."/>
            <person name="Hamaji T."/>
            <person name="Kawai-Toyooka H."/>
            <person name="Matsuzaki R."/>
            <person name="Takahashi F."/>
            <person name="Nishimura Y."/>
            <person name="Kawachi M."/>
            <person name="Noguchi H."/>
            <person name="Minakuchi Y."/>
            <person name="Umen J.G."/>
            <person name="Toyoda A."/>
            <person name="Nozaki H."/>
        </authorList>
    </citation>
    <scope>NUCLEOTIDE SEQUENCE</scope>
    <source>
        <strain evidence="6">NIES-3785</strain>
        <strain evidence="5">NIES-3786</strain>
    </source>
</reference>
<feature type="repeat" description="ANK" evidence="3">
    <location>
        <begin position="354"/>
        <end position="376"/>
    </location>
</feature>
<dbReference type="Pfam" id="PF00023">
    <property type="entry name" value="Ank"/>
    <property type="match status" value="1"/>
</dbReference>
<feature type="compositionally biased region" description="Polar residues" evidence="4">
    <location>
        <begin position="779"/>
        <end position="790"/>
    </location>
</feature>
<dbReference type="AlphaFoldDB" id="A0A8J4GCD1"/>
<evidence type="ECO:0000313" key="8">
    <source>
        <dbReference type="Proteomes" id="UP000747110"/>
    </source>
</evidence>
<evidence type="ECO:0000256" key="1">
    <source>
        <dbReference type="ARBA" id="ARBA00022737"/>
    </source>
</evidence>
<comment type="caution">
    <text evidence="6">The sequence shown here is derived from an EMBL/GenBank/DDBJ whole genome shotgun (WGS) entry which is preliminary data.</text>
</comment>
<feature type="region of interest" description="Disordered" evidence="4">
    <location>
        <begin position="553"/>
        <end position="587"/>
    </location>
</feature>
<dbReference type="PROSITE" id="PS50088">
    <property type="entry name" value="ANK_REPEAT"/>
    <property type="match status" value="2"/>
</dbReference>
<dbReference type="Gene3D" id="1.25.40.20">
    <property type="entry name" value="Ankyrin repeat-containing domain"/>
    <property type="match status" value="3"/>
</dbReference>